<evidence type="ECO:0000259" key="8">
    <source>
        <dbReference type="Pfam" id="PF01435"/>
    </source>
</evidence>
<keyword evidence="4 6" id="KW-0862">Zinc</keyword>
<keyword evidence="1 6" id="KW-0645">Protease</keyword>
<accession>A0A917YF07</accession>
<comment type="similarity">
    <text evidence="6">Belongs to the peptidase M48 family.</text>
</comment>
<dbReference type="GO" id="GO:0046872">
    <property type="term" value="F:metal ion binding"/>
    <property type="evidence" value="ECO:0007669"/>
    <property type="project" value="UniProtKB-KW"/>
</dbReference>
<dbReference type="RefSeq" id="WP_189191975.1">
    <property type="nucleotide sequence ID" value="NZ_BMMM01000027.1"/>
</dbReference>
<evidence type="ECO:0000256" key="1">
    <source>
        <dbReference type="ARBA" id="ARBA00022670"/>
    </source>
</evidence>
<gene>
    <name evidence="9" type="ORF">GCM10011579_090380</name>
</gene>
<dbReference type="PANTHER" id="PTHR34978">
    <property type="entry name" value="POSSIBLE SENSOR-TRANSDUCER PROTEIN BLAR"/>
    <property type="match status" value="1"/>
</dbReference>
<evidence type="ECO:0000256" key="4">
    <source>
        <dbReference type="ARBA" id="ARBA00022833"/>
    </source>
</evidence>
<sequence>MRIDVYVPLVLSLLLPVIAPQVGRRVSPALAARVLTVAASLTAAASTWAMVLLAATLIDRAPSVAAEASEDGRALPEPVPETIAVVAVAVLGVIAFRLFHAVRAHYATRRVLLRLCEGHPPDSELIVAASSTPHAFAIPGTPGRILVTSAMLGALEPAERRVLLAHERAHLVHRHSASATALALAAAANPLLAPVRTTVTFLLERWADEVAAGSVGDRRTTALALARAALISQRARAGCALHFSEHAVTRRIAALQTAPPPDLWPIGAAVLALGALPALGAVDATGDLLRLLAETLPGW</sequence>
<organism evidence="9 10">
    <name type="scientific">Streptomyces albiflavescens</name>
    <dbReference type="NCBI Taxonomy" id="1623582"/>
    <lineage>
        <taxon>Bacteria</taxon>
        <taxon>Bacillati</taxon>
        <taxon>Actinomycetota</taxon>
        <taxon>Actinomycetes</taxon>
        <taxon>Kitasatosporales</taxon>
        <taxon>Streptomycetaceae</taxon>
        <taxon>Streptomyces</taxon>
    </lineage>
</organism>
<evidence type="ECO:0000313" key="9">
    <source>
        <dbReference type="EMBL" id="GGN92472.1"/>
    </source>
</evidence>
<dbReference type="Proteomes" id="UP000600365">
    <property type="component" value="Unassembled WGS sequence"/>
</dbReference>
<feature type="transmembrane region" description="Helical" evidence="7">
    <location>
        <begin position="35"/>
        <end position="58"/>
    </location>
</feature>
<evidence type="ECO:0000256" key="5">
    <source>
        <dbReference type="ARBA" id="ARBA00023049"/>
    </source>
</evidence>
<keyword evidence="7" id="KW-1133">Transmembrane helix</keyword>
<dbReference type="InterPro" id="IPR001915">
    <property type="entry name" value="Peptidase_M48"/>
</dbReference>
<comment type="cofactor">
    <cofactor evidence="6">
        <name>Zn(2+)</name>
        <dbReference type="ChEBI" id="CHEBI:29105"/>
    </cofactor>
    <text evidence="6">Binds 1 zinc ion per subunit.</text>
</comment>
<evidence type="ECO:0000256" key="2">
    <source>
        <dbReference type="ARBA" id="ARBA00022723"/>
    </source>
</evidence>
<proteinExistence type="inferred from homology"/>
<dbReference type="InterPro" id="IPR052173">
    <property type="entry name" value="Beta-lactam_resp_regulator"/>
</dbReference>
<dbReference type="GO" id="GO:0006508">
    <property type="term" value="P:proteolysis"/>
    <property type="evidence" value="ECO:0007669"/>
    <property type="project" value="UniProtKB-KW"/>
</dbReference>
<name>A0A917YF07_9ACTN</name>
<protein>
    <submittedName>
        <fullName evidence="9">Peptidase M48</fullName>
    </submittedName>
</protein>
<keyword evidence="7" id="KW-0472">Membrane</keyword>
<dbReference type="Gene3D" id="3.30.2010.10">
    <property type="entry name" value="Metalloproteases ('zincins'), catalytic domain"/>
    <property type="match status" value="1"/>
</dbReference>
<evidence type="ECO:0000256" key="7">
    <source>
        <dbReference type="SAM" id="Phobius"/>
    </source>
</evidence>
<dbReference type="PANTHER" id="PTHR34978:SF3">
    <property type="entry name" value="SLR0241 PROTEIN"/>
    <property type="match status" value="1"/>
</dbReference>
<reference evidence="9 10" key="1">
    <citation type="journal article" date="2014" name="Int. J. Syst. Evol. Microbiol.">
        <title>Complete genome sequence of Corynebacterium casei LMG S-19264T (=DSM 44701T), isolated from a smear-ripened cheese.</title>
        <authorList>
            <consortium name="US DOE Joint Genome Institute (JGI-PGF)"/>
            <person name="Walter F."/>
            <person name="Albersmeier A."/>
            <person name="Kalinowski J."/>
            <person name="Ruckert C."/>
        </authorList>
    </citation>
    <scope>NUCLEOTIDE SEQUENCE [LARGE SCALE GENOMIC DNA]</scope>
    <source>
        <strain evidence="9 10">CGMCC 4.7111</strain>
    </source>
</reference>
<comment type="caution">
    <text evidence="9">The sequence shown here is derived from an EMBL/GenBank/DDBJ whole genome shotgun (WGS) entry which is preliminary data.</text>
</comment>
<feature type="transmembrane region" description="Helical" evidence="7">
    <location>
        <begin position="78"/>
        <end position="99"/>
    </location>
</feature>
<feature type="domain" description="Peptidase M48" evidence="8">
    <location>
        <begin position="124"/>
        <end position="183"/>
    </location>
</feature>
<evidence type="ECO:0000313" key="10">
    <source>
        <dbReference type="Proteomes" id="UP000600365"/>
    </source>
</evidence>
<dbReference type="GO" id="GO:0004222">
    <property type="term" value="F:metalloendopeptidase activity"/>
    <property type="evidence" value="ECO:0007669"/>
    <property type="project" value="InterPro"/>
</dbReference>
<dbReference type="Pfam" id="PF01435">
    <property type="entry name" value="Peptidase_M48"/>
    <property type="match status" value="1"/>
</dbReference>
<keyword evidence="5 6" id="KW-0482">Metalloprotease</keyword>
<keyword evidence="10" id="KW-1185">Reference proteome</keyword>
<keyword evidence="2" id="KW-0479">Metal-binding</keyword>
<dbReference type="EMBL" id="BMMM01000027">
    <property type="protein sequence ID" value="GGN92472.1"/>
    <property type="molecule type" value="Genomic_DNA"/>
</dbReference>
<keyword evidence="3 6" id="KW-0378">Hydrolase</keyword>
<keyword evidence="7" id="KW-0812">Transmembrane</keyword>
<feature type="transmembrane region" description="Helical" evidence="7">
    <location>
        <begin position="6"/>
        <end position="23"/>
    </location>
</feature>
<dbReference type="AlphaFoldDB" id="A0A917YF07"/>
<evidence type="ECO:0000256" key="6">
    <source>
        <dbReference type="RuleBase" id="RU003983"/>
    </source>
</evidence>
<evidence type="ECO:0000256" key="3">
    <source>
        <dbReference type="ARBA" id="ARBA00022801"/>
    </source>
</evidence>